<evidence type="ECO:0000256" key="2">
    <source>
        <dbReference type="ARBA" id="ARBA00022475"/>
    </source>
</evidence>
<dbReference type="EMBL" id="JABCUR010000006">
    <property type="protein sequence ID" value="NMW65428.1"/>
    <property type="molecule type" value="Genomic_DNA"/>
</dbReference>
<dbReference type="InterPro" id="IPR027379">
    <property type="entry name" value="CLS_N"/>
</dbReference>
<reference evidence="9 10" key="1">
    <citation type="submission" date="2020-04" db="EMBL/GenBank/DDBJ databases">
        <title>Antimicrobial susceptibility and clonality of vaginal-derived multi-drug resistant Mobiluncus isolates in China.</title>
        <authorList>
            <person name="Zhang X."/>
        </authorList>
    </citation>
    <scope>NUCLEOTIDE SEQUENCE [LARGE SCALE GENOMIC DNA]</scope>
    <source>
        <strain evidence="9 10">13</strain>
    </source>
</reference>
<accession>A0A7Y0U2U1</accession>
<evidence type="ECO:0000256" key="3">
    <source>
        <dbReference type="ARBA" id="ARBA00022692"/>
    </source>
</evidence>
<protein>
    <submittedName>
        <fullName evidence="9">PLDc_N domain-containing protein</fullName>
    </submittedName>
</protein>
<evidence type="ECO:0000313" key="9">
    <source>
        <dbReference type="EMBL" id="NMW65428.1"/>
    </source>
</evidence>
<dbReference type="Proteomes" id="UP000578252">
    <property type="component" value="Unassembled WGS sequence"/>
</dbReference>
<evidence type="ECO:0000256" key="7">
    <source>
        <dbReference type="SAM" id="Phobius"/>
    </source>
</evidence>
<keyword evidence="5 7" id="KW-0472">Membrane</keyword>
<dbReference type="AlphaFoldDB" id="A0A7Y0U2U1"/>
<sequence>MGVGRAILFILMVALMLYALVDCIRTPRDMMPAKLPKALWLLVVMLFSPIGPIAWIIVSRVTAAEEKGGRFEPTVWSSKDSVQVRFGKEKPAAPQTPDDDPEFLESLEQRIRDKRREEYQRKQREAEEKRLQKHQQGEAHQGEATGDFNANPHPGNANPNPHGGYPDSAHPTEPDDATAAGESPDSPEYPEP</sequence>
<evidence type="ECO:0000256" key="5">
    <source>
        <dbReference type="ARBA" id="ARBA00023136"/>
    </source>
</evidence>
<keyword evidence="4 7" id="KW-1133">Transmembrane helix</keyword>
<evidence type="ECO:0000259" key="8">
    <source>
        <dbReference type="Pfam" id="PF13396"/>
    </source>
</evidence>
<evidence type="ECO:0000256" key="1">
    <source>
        <dbReference type="ARBA" id="ARBA00004651"/>
    </source>
</evidence>
<feature type="compositionally biased region" description="Low complexity" evidence="6">
    <location>
        <begin position="149"/>
        <end position="164"/>
    </location>
</feature>
<feature type="transmembrane region" description="Helical" evidence="7">
    <location>
        <begin position="38"/>
        <end position="58"/>
    </location>
</feature>
<evidence type="ECO:0000256" key="6">
    <source>
        <dbReference type="SAM" id="MobiDB-lite"/>
    </source>
</evidence>
<keyword evidence="3 7" id="KW-0812">Transmembrane</keyword>
<name>A0A7Y0U2U1_9ACTO</name>
<evidence type="ECO:0000313" key="10">
    <source>
        <dbReference type="Proteomes" id="UP000578252"/>
    </source>
</evidence>
<feature type="domain" description="Cardiolipin synthase N-terminal" evidence="8">
    <location>
        <begin position="14"/>
        <end position="60"/>
    </location>
</feature>
<dbReference type="GO" id="GO:0005886">
    <property type="term" value="C:plasma membrane"/>
    <property type="evidence" value="ECO:0007669"/>
    <property type="project" value="UniProtKB-SubCell"/>
</dbReference>
<keyword evidence="2" id="KW-1003">Cell membrane</keyword>
<proteinExistence type="predicted"/>
<dbReference type="Pfam" id="PF13396">
    <property type="entry name" value="PLDc_N"/>
    <property type="match status" value="1"/>
</dbReference>
<comment type="caution">
    <text evidence="9">The sequence shown here is derived from an EMBL/GenBank/DDBJ whole genome shotgun (WGS) entry which is preliminary data.</text>
</comment>
<gene>
    <name evidence="9" type="ORF">HHJ78_07790</name>
</gene>
<comment type="subcellular location">
    <subcellularLocation>
        <location evidence="1">Cell membrane</location>
        <topology evidence="1">Multi-pass membrane protein</topology>
    </subcellularLocation>
</comment>
<organism evidence="9 10">
    <name type="scientific">Mobiluncus mulieris</name>
    <dbReference type="NCBI Taxonomy" id="2052"/>
    <lineage>
        <taxon>Bacteria</taxon>
        <taxon>Bacillati</taxon>
        <taxon>Actinomycetota</taxon>
        <taxon>Actinomycetes</taxon>
        <taxon>Actinomycetales</taxon>
        <taxon>Actinomycetaceae</taxon>
        <taxon>Mobiluncus</taxon>
    </lineage>
</organism>
<feature type="region of interest" description="Disordered" evidence="6">
    <location>
        <begin position="82"/>
        <end position="192"/>
    </location>
</feature>
<feature type="transmembrane region" description="Helical" evidence="7">
    <location>
        <begin position="6"/>
        <end position="26"/>
    </location>
</feature>
<evidence type="ECO:0000256" key="4">
    <source>
        <dbReference type="ARBA" id="ARBA00022989"/>
    </source>
</evidence>
<feature type="compositionally biased region" description="Basic and acidic residues" evidence="6">
    <location>
        <begin position="107"/>
        <end position="141"/>
    </location>
</feature>